<accession>A0A7I8ISZ5</accession>
<gene>
    <name evidence="4" type="ORF">SI7747_05006493</name>
</gene>
<dbReference type="SUPFAM" id="SSF51735">
    <property type="entry name" value="NAD(P)-binding Rossmann-fold domains"/>
    <property type="match status" value="1"/>
</dbReference>
<evidence type="ECO:0000313" key="5">
    <source>
        <dbReference type="Proteomes" id="UP001189122"/>
    </source>
</evidence>
<evidence type="ECO:0000256" key="3">
    <source>
        <dbReference type="ARBA" id="ARBA00023002"/>
    </source>
</evidence>
<dbReference type="GO" id="GO:0016491">
    <property type="term" value="F:oxidoreductase activity"/>
    <property type="evidence" value="ECO:0007669"/>
    <property type="project" value="UniProtKB-KW"/>
</dbReference>
<dbReference type="InterPro" id="IPR036291">
    <property type="entry name" value="NAD(P)-bd_dom_sf"/>
</dbReference>
<dbReference type="PANTHER" id="PTHR43490">
    <property type="entry name" value="(+)-NEOMENTHOL DEHYDROGENASE"/>
    <property type="match status" value="1"/>
</dbReference>
<proteinExistence type="inferred from homology"/>
<reference evidence="4 5" key="1">
    <citation type="submission" date="2019-12" db="EMBL/GenBank/DDBJ databases">
        <authorList>
            <person name="Scholz U."/>
            <person name="Mascher M."/>
            <person name="Fiebig A."/>
        </authorList>
    </citation>
    <scope>NUCLEOTIDE SEQUENCE</scope>
</reference>
<organism evidence="4">
    <name type="scientific">Spirodela intermedia</name>
    <name type="common">Intermediate duckweed</name>
    <dbReference type="NCBI Taxonomy" id="51605"/>
    <lineage>
        <taxon>Eukaryota</taxon>
        <taxon>Viridiplantae</taxon>
        <taxon>Streptophyta</taxon>
        <taxon>Embryophyta</taxon>
        <taxon>Tracheophyta</taxon>
        <taxon>Spermatophyta</taxon>
        <taxon>Magnoliopsida</taxon>
        <taxon>Liliopsida</taxon>
        <taxon>Araceae</taxon>
        <taxon>Lemnoideae</taxon>
        <taxon>Spirodela</taxon>
    </lineage>
</organism>
<keyword evidence="5" id="KW-1185">Reference proteome</keyword>
<protein>
    <submittedName>
        <fullName evidence="4">Uncharacterized protein</fullName>
    </submittedName>
</protein>
<dbReference type="PRINTS" id="PR00081">
    <property type="entry name" value="GDHRDH"/>
</dbReference>
<sequence length="280" mass="31104">MGKAGKERAKERREKRLQEISELRKIPYPPADRWWSSDTVAAVTGSCRGIGFEIARQLAVNGLRVVLTSRDPSRGVEAMSALRMEGLDADYCRLDITDDASVRSFADWMLTKHGGIDVLVNNAGVNFNKGSENSVEHAAEVIETNYFGTKRMIQTMIPLMRLPLLRLGDVALKEQLLKEDCISENLIDQMVADFLQQVNDGSWVSNGWPQVFTDYSLSKLAAAGHRIHINCYCPGWVRTSMTGWAGNISAEEGADTGVWAVLLSDSPDGNFFAERRALTY</sequence>
<dbReference type="EMBL" id="LR743592">
    <property type="protein sequence ID" value="CAA2620324.1"/>
    <property type="molecule type" value="Genomic_DNA"/>
</dbReference>
<evidence type="ECO:0000256" key="1">
    <source>
        <dbReference type="ARBA" id="ARBA00006484"/>
    </source>
</evidence>
<keyword evidence="3" id="KW-0560">Oxidoreductase</keyword>
<dbReference type="PANTHER" id="PTHR43490:SF99">
    <property type="entry name" value="SHORT-CHAIN DEHYDROGENASE_REDUCTASE"/>
    <property type="match status" value="1"/>
</dbReference>
<dbReference type="EMBL" id="CACRZD030000005">
    <property type="protein sequence ID" value="CAA6660074.1"/>
    <property type="molecule type" value="Genomic_DNA"/>
</dbReference>
<dbReference type="AlphaFoldDB" id="A0A7I8ISZ5"/>
<evidence type="ECO:0000256" key="2">
    <source>
        <dbReference type="ARBA" id="ARBA00022857"/>
    </source>
</evidence>
<dbReference type="Pfam" id="PF00106">
    <property type="entry name" value="adh_short"/>
    <property type="match status" value="1"/>
</dbReference>
<evidence type="ECO:0000313" key="4">
    <source>
        <dbReference type="EMBL" id="CAA2620324.1"/>
    </source>
</evidence>
<comment type="similarity">
    <text evidence="1">Belongs to the short-chain dehydrogenases/reductases (SDR) family.</text>
</comment>
<dbReference type="GO" id="GO:0016020">
    <property type="term" value="C:membrane"/>
    <property type="evidence" value="ECO:0007669"/>
    <property type="project" value="TreeGrafter"/>
</dbReference>
<dbReference type="Proteomes" id="UP001189122">
    <property type="component" value="Unassembled WGS sequence"/>
</dbReference>
<dbReference type="InterPro" id="IPR002347">
    <property type="entry name" value="SDR_fam"/>
</dbReference>
<name>A0A7I8ISZ5_SPIIN</name>
<dbReference type="Gene3D" id="3.40.50.720">
    <property type="entry name" value="NAD(P)-binding Rossmann-like Domain"/>
    <property type="match status" value="1"/>
</dbReference>
<keyword evidence="2" id="KW-0521">NADP</keyword>